<keyword evidence="1" id="KW-1185">Reference proteome</keyword>
<dbReference type="RefSeq" id="XP_018333339.1">
    <property type="nucleotide sequence ID" value="XM_018477837.2"/>
</dbReference>
<dbReference type="KEGG" id="apln:108742571"/>
<dbReference type="AlphaFoldDB" id="A0A1W4XBE4"/>
<dbReference type="Proteomes" id="UP000192223">
    <property type="component" value="Unplaced"/>
</dbReference>
<gene>
    <name evidence="2" type="primary">LOC108742571</name>
</gene>
<accession>A0A1W4XBE4</accession>
<sequence length="168" mass="19997">MNSIVNTITKNLPDYWDKNISYQNPYRRINVSIYRAEYDKISDILSKAANDYHHQLRRLERVQNVYAYGQFIVREQFFINNAPLSTCYRVQRFYVLRKIYLEDAIEYNLDPRRIGVGTTTITFLSKINFVPDDHVVLVLKVLTYNPNQDSITPERSSDYFIEYVAYLD</sequence>
<dbReference type="OrthoDB" id="6769808at2759"/>
<organism evidence="1 2">
    <name type="scientific">Agrilus planipennis</name>
    <name type="common">Emerald ash borer</name>
    <name type="synonym">Agrilus marcopoli</name>
    <dbReference type="NCBI Taxonomy" id="224129"/>
    <lineage>
        <taxon>Eukaryota</taxon>
        <taxon>Metazoa</taxon>
        <taxon>Ecdysozoa</taxon>
        <taxon>Arthropoda</taxon>
        <taxon>Hexapoda</taxon>
        <taxon>Insecta</taxon>
        <taxon>Pterygota</taxon>
        <taxon>Neoptera</taxon>
        <taxon>Endopterygota</taxon>
        <taxon>Coleoptera</taxon>
        <taxon>Polyphaga</taxon>
        <taxon>Elateriformia</taxon>
        <taxon>Buprestoidea</taxon>
        <taxon>Buprestidae</taxon>
        <taxon>Agrilinae</taxon>
        <taxon>Agrilus</taxon>
    </lineage>
</organism>
<dbReference type="InParanoid" id="A0A1W4XBE4"/>
<evidence type="ECO:0000313" key="1">
    <source>
        <dbReference type="Proteomes" id="UP000192223"/>
    </source>
</evidence>
<dbReference type="GeneID" id="108742571"/>
<proteinExistence type="predicted"/>
<protein>
    <submittedName>
        <fullName evidence="2">Uncharacterized protein LOC108742571</fullName>
    </submittedName>
</protein>
<evidence type="ECO:0000313" key="2">
    <source>
        <dbReference type="RefSeq" id="XP_018333339.1"/>
    </source>
</evidence>
<name>A0A1W4XBE4_AGRPL</name>
<reference evidence="2" key="1">
    <citation type="submission" date="2025-08" db="UniProtKB">
        <authorList>
            <consortium name="RefSeq"/>
        </authorList>
    </citation>
    <scope>IDENTIFICATION</scope>
    <source>
        <tissue evidence="2">Entire body</tissue>
    </source>
</reference>